<dbReference type="OrthoDB" id="192645at2759"/>
<keyword evidence="1" id="KW-1133">Transmembrane helix</keyword>
<keyword evidence="4" id="KW-1185">Reference proteome</keyword>
<dbReference type="AlphaFoldDB" id="A0A485LTT7"/>
<organism evidence="3 4">
    <name type="scientific">Aphanomyces stellatus</name>
    <dbReference type="NCBI Taxonomy" id="120398"/>
    <lineage>
        <taxon>Eukaryota</taxon>
        <taxon>Sar</taxon>
        <taxon>Stramenopiles</taxon>
        <taxon>Oomycota</taxon>
        <taxon>Saprolegniomycetes</taxon>
        <taxon>Saprolegniales</taxon>
        <taxon>Verrucalvaceae</taxon>
        <taxon>Aphanomyces</taxon>
    </lineage>
</organism>
<feature type="transmembrane region" description="Helical" evidence="1">
    <location>
        <begin position="42"/>
        <end position="60"/>
    </location>
</feature>
<dbReference type="EMBL" id="CAADRA010007547">
    <property type="protein sequence ID" value="VFU01953.1"/>
    <property type="molecule type" value="Genomic_DNA"/>
</dbReference>
<keyword evidence="1" id="KW-0812">Transmembrane</keyword>
<name>A0A485LTT7_9STRA</name>
<dbReference type="EMBL" id="VJMH01007521">
    <property type="protein sequence ID" value="KAF0682530.1"/>
    <property type="molecule type" value="Genomic_DNA"/>
</dbReference>
<evidence type="ECO:0000313" key="4">
    <source>
        <dbReference type="Proteomes" id="UP000332933"/>
    </source>
</evidence>
<proteinExistence type="predicted"/>
<protein>
    <submittedName>
        <fullName evidence="3">Aste57867_25328 protein</fullName>
    </submittedName>
</protein>
<evidence type="ECO:0000313" key="2">
    <source>
        <dbReference type="EMBL" id="KAF0682530.1"/>
    </source>
</evidence>
<gene>
    <name evidence="3" type="primary">Aste57867_25328</name>
    <name evidence="2" type="ORF">As57867_025250</name>
    <name evidence="3" type="ORF">ASTE57867_25328</name>
</gene>
<keyword evidence="1" id="KW-0472">Membrane</keyword>
<reference evidence="2" key="2">
    <citation type="submission" date="2019-06" db="EMBL/GenBank/DDBJ databases">
        <title>Genomics analysis of Aphanomyces spp. identifies a new class of oomycete effector associated with host adaptation.</title>
        <authorList>
            <person name="Gaulin E."/>
        </authorList>
    </citation>
    <scope>NUCLEOTIDE SEQUENCE</scope>
    <source>
        <strain evidence="2">CBS 578.67</strain>
    </source>
</reference>
<dbReference type="Proteomes" id="UP000332933">
    <property type="component" value="Unassembled WGS sequence"/>
</dbReference>
<evidence type="ECO:0000313" key="3">
    <source>
        <dbReference type="EMBL" id="VFU01953.1"/>
    </source>
</evidence>
<feature type="transmembrane region" description="Helical" evidence="1">
    <location>
        <begin position="12"/>
        <end position="36"/>
    </location>
</feature>
<evidence type="ECO:0000256" key="1">
    <source>
        <dbReference type="SAM" id="Phobius"/>
    </source>
</evidence>
<reference evidence="3 4" key="1">
    <citation type="submission" date="2019-03" db="EMBL/GenBank/DDBJ databases">
        <authorList>
            <person name="Gaulin E."/>
            <person name="Dumas B."/>
        </authorList>
    </citation>
    <scope>NUCLEOTIDE SEQUENCE [LARGE SCALE GENOMIC DNA]</scope>
    <source>
        <strain evidence="3">CBS 568.67</strain>
    </source>
</reference>
<accession>A0A485LTT7</accession>
<sequence>MFNVFEPVETINYNFVSGVYAACTALFLILLAGHHYTDAVEGFYIVFAPFIPCLLWSLVVRQNWLKKEAAIAIDKDAKKND</sequence>